<reference evidence="1" key="1">
    <citation type="journal article" date="2019" name="PLoS ONE">
        <title>Extensive chloroplast genome rearrangement amongst three closely related Halamphora spp. (Bacillariophyceae), and evidence for rapid evolution as compared to land plants.</title>
        <authorList>
            <person name="Hamsher S.E."/>
            <person name="Keepers K.G."/>
            <person name="Pogoda C.S."/>
            <person name="Stepanek J.G."/>
            <person name="Kane N.C."/>
            <person name="Kociolek J.P."/>
        </authorList>
    </citation>
    <scope>NUCLEOTIDE SEQUENCE</scope>
</reference>
<keyword evidence="1" id="KW-0150">Chloroplast</keyword>
<sequence length="138" mass="15627">MRLILTLHDAQEISSTAYRAFISTFHYMSDESESDFDPDTFGFGKITSEVEKMVENSWEICDPLNKVYGTTTSELIKETVKSLTEETQCPGLKFFNDITPGEDRFLITTCTAVCYWCCCDTVKKVSPIIAEATTNLIY</sequence>
<protein>
    <submittedName>
        <fullName evidence="1">Uncharacterized protein</fullName>
    </submittedName>
</protein>
<organism evidence="1">
    <name type="scientific">Halamphora calidilacuna</name>
    <dbReference type="NCBI Taxonomy" id="2133758"/>
    <lineage>
        <taxon>Eukaryota</taxon>
        <taxon>Sar</taxon>
        <taxon>Stramenopiles</taxon>
        <taxon>Ochrophyta</taxon>
        <taxon>Bacillariophyta</taxon>
        <taxon>Bacillariophyceae</taxon>
        <taxon>Bacillariophycidae</taxon>
        <taxon>Naviculales</taxon>
        <taxon>Amphipleuraceae</taxon>
        <taxon>Halamphora</taxon>
    </lineage>
</organism>
<geneLocation type="chloroplast" evidence="1"/>
<evidence type="ECO:0000313" key="1">
    <source>
        <dbReference type="EMBL" id="QDR25066.1"/>
    </source>
</evidence>
<dbReference type="EMBL" id="MK045451">
    <property type="protein sequence ID" value="QDR25066.1"/>
    <property type="molecule type" value="Genomic_DNA"/>
</dbReference>
<gene>
    <name evidence="1" type="primary">ORF15</name>
</gene>
<keyword evidence="1" id="KW-0934">Plastid</keyword>
<dbReference type="AlphaFoldDB" id="A0A516ZBI0"/>
<name>A0A516ZBI0_9STRA</name>
<dbReference type="GeneID" id="41660858"/>
<accession>A0A516ZBI0</accession>
<proteinExistence type="predicted"/>
<dbReference type="RefSeq" id="YP_009686251.1">
    <property type="nucleotide sequence ID" value="NC_044464.1"/>
</dbReference>